<feature type="transmembrane region" description="Helical" evidence="1">
    <location>
        <begin position="45"/>
        <end position="67"/>
    </location>
</feature>
<dbReference type="Proteomes" id="UP000480303">
    <property type="component" value="Unassembled WGS sequence"/>
</dbReference>
<dbReference type="RefSeq" id="WP_172208656.1">
    <property type="nucleotide sequence ID" value="NZ_BLLI01000027.1"/>
</dbReference>
<keyword evidence="1" id="KW-0472">Membrane</keyword>
<dbReference type="EMBL" id="BLLI01000027">
    <property type="protein sequence ID" value="GFH42535.1"/>
    <property type="molecule type" value="Genomic_DNA"/>
</dbReference>
<keyword evidence="1" id="KW-0812">Transmembrane</keyword>
<comment type="caution">
    <text evidence="2">The sequence shown here is derived from an EMBL/GenBank/DDBJ whole genome shotgun (WGS) entry which is preliminary data.</text>
</comment>
<protein>
    <submittedName>
        <fullName evidence="2">Uncharacterized protein</fullName>
    </submittedName>
</protein>
<accession>A0A6A0BD06</accession>
<reference evidence="2 3" key="1">
    <citation type="submission" date="2020-02" db="EMBL/GenBank/DDBJ databases">
        <title>Draft genome sequence of Lactococcus sp. Hs30E4-3.</title>
        <authorList>
            <person name="Noda S."/>
            <person name="Yuki M."/>
            <person name="Ohkuma M."/>
        </authorList>
    </citation>
    <scope>NUCLEOTIDE SEQUENCE [LARGE SCALE GENOMIC DNA]</scope>
    <source>
        <strain evidence="2 3">Hs30E4-3</strain>
    </source>
</reference>
<keyword evidence="1" id="KW-1133">Transmembrane helix</keyword>
<evidence type="ECO:0000313" key="2">
    <source>
        <dbReference type="EMBL" id="GFH42535.1"/>
    </source>
</evidence>
<feature type="transmembrane region" description="Helical" evidence="1">
    <location>
        <begin position="12"/>
        <end position="33"/>
    </location>
</feature>
<dbReference type="AlphaFoldDB" id="A0A6A0BD06"/>
<name>A0A6A0BD06_9LACT</name>
<evidence type="ECO:0000313" key="3">
    <source>
        <dbReference type="Proteomes" id="UP000480303"/>
    </source>
</evidence>
<gene>
    <name evidence="2" type="ORF">Hs30E_10860</name>
</gene>
<proteinExistence type="predicted"/>
<sequence>MMKIKYNRGDLALRLFAVVIMLVVFVIALFAFSSSSFLDVTGETGGGLMLLCFLLFLMLLVGIIILVRGLFLKFAVKFSDEQFTFSAQVLKSVCLKDLAFISCDEQDSREHDNYQKKIKKKLFATRTNQQLLVLNFSIVDSKSWDDFWTDFAENAGFYHISYDDIIFTETLFRRFAV</sequence>
<organism evidence="2 3">
    <name type="scientific">Pseudolactococcus hodotermopsidis</name>
    <dbReference type="NCBI Taxonomy" id="2709157"/>
    <lineage>
        <taxon>Bacteria</taxon>
        <taxon>Bacillati</taxon>
        <taxon>Bacillota</taxon>
        <taxon>Bacilli</taxon>
        <taxon>Lactobacillales</taxon>
        <taxon>Streptococcaceae</taxon>
        <taxon>Pseudolactococcus</taxon>
    </lineage>
</organism>
<keyword evidence="3" id="KW-1185">Reference proteome</keyword>
<evidence type="ECO:0000256" key="1">
    <source>
        <dbReference type="SAM" id="Phobius"/>
    </source>
</evidence>